<dbReference type="SUPFAM" id="SSF57701">
    <property type="entry name" value="Zn2/Cys6 DNA-binding domain"/>
    <property type="match status" value="1"/>
</dbReference>
<dbReference type="SMART" id="SM00906">
    <property type="entry name" value="Fungal_trans"/>
    <property type="match status" value="1"/>
</dbReference>
<evidence type="ECO:0000313" key="10">
    <source>
        <dbReference type="EMBL" id="THU80315.1"/>
    </source>
</evidence>
<dbReference type="AlphaFoldDB" id="A0A4V4HBR4"/>
<accession>A0A4V4HBR4</accession>
<feature type="compositionally biased region" description="Low complexity" evidence="7">
    <location>
        <begin position="7"/>
        <end position="34"/>
    </location>
</feature>
<keyword evidence="4" id="KW-0238">DNA-binding</keyword>
<sequence length="1058" mass="117526">SPMKRSAATALAAADSQPSSSSSSSPKINSNPASKLRNPRRPRSLQACTSCRKSKARCELLEDLNTLQSTHNTLRNIRCHRCKTLDSPCSFSQMDLETLQATLTRKTRVWEQVLDFNDVSNVDSVPVQVGAGGTGSTGSSTIHNPPSLLTLSSSTAHSNTTPTPQTRIASNSSNLRSSSNTCDRFRVPPPPLDISAISPHLWNYYMVAPGKWRYAKEVDSDESDDDEEDVGEEEGEKDEAEENEQEDEDVVVERREMTTPRMASRTRTRAGTLTETKAKRRKRGKKKEEKARTGPPKKTVLSLDWVAPLGSVRELGEWYLRENFFGMQVPLGDSTSMSITRTFRRSKVNGHSREEGQNLEELALSKMLGRERMDELLGIFDTHFLPWLNINLIHADKPEHKHGTSYKSTNSDPNSILDLIRCTIASRRCCLGQRHISHEEKQSLYLSTNSVISKIIHQARNETQTQPCELEFGFEYDEVEAIQCLLICALWALIPSPSFDNDDADTVTATGVGTGTRTGSEAGGRGARAGDEGVTGNGVAPNSMNPSLGGPYRPEDNLESDSHLLLSVAMILANRMGLEEIPGRLRELRDEGTRRKGRRERQRENERDGDRDEAQAIDLELEKKIREAEDLTRLWIALLNADALLCAGTRRAPTSHSGTHRLNIPAHPQAPSSSFSRQPQSQSQAYYDSFPLPLVIPPPLPYQTAGRDCRSHLFGRIFEGMNLGVSATLTRRRRGNRHRWGHTTSPSSVIAEYDKFHFRMLHVVYLCCRLLVLQRATLTARTLFTTTAPSTNSDNNKPTTTTTADNDNSSRHSHSHRHPSSESKSSTSADSSSPPHLLPHNLEILTLWGREAHSVSESILALLLEPDIASAFGGETPNGVPRLHGKEEEEGKGGGMLINALPDRVFDMITFAAVFLVSFRFLVWNGKSRRARREEGERGAGTVGSADVLLERVRRVLEEAACFEDAEKGADAEEEEEVRMMEYLEQLEHPAKKSAMLIGAVMRLWENRGTMVRGRGREGEGQNWEKDIHTRENMVDSDMSESLGVASVNSSNAHDTIT</sequence>
<feature type="compositionally biased region" description="Gly residues" evidence="7">
    <location>
        <begin position="512"/>
        <end position="527"/>
    </location>
</feature>
<feature type="region of interest" description="Disordered" evidence="7">
    <location>
        <begin position="591"/>
        <end position="612"/>
    </location>
</feature>
<keyword evidence="11" id="KW-1185">Reference proteome</keyword>
<dbReference type="EMBL" id="ML179916">
    <property type="protein sequence ID" value="THU80315.1"/>
    <property type="molecule type" value="Genomic_DNA"/>
</dbReference>
<feature type="region of interest" description="Disordered" evidence="7">
    <location>
        <begin position="148"/>
        <end position="186"/>
    </location>
</feature>
<dbReference type="GO" id="GO:0005634">
    <property type="term" value="C:nucleus"/>
    <property type="evidence" value="ECO:0007669"/>
    <property type="project" value="UniProtKB-SubCell"/>
</dbReference>
<dbReference type="InterPro" id="IPR001138">
    <property type="entry name" value="Zn2Cys6_DnaBD"/>
</dbReference>
<dbReference type="Gene3D" id="4.10.240.10">
    <property type="entry name" value="Zn(2)-C6 fungal-type DNA-binding domain"/>
    <property type="match status" value="1"/>
</dbReference>
<keyword evidence="8" id="KW-0812">Transmembrane</keyword>
<feature type="region of interest" description="Disordered" evidence="7">
    <location>
        <begin position="217"/>
        <end position="296"/>
    </location>
</feature>
<feature type="compositionally biased region" description="Low complexity" evidence="7">
    <location>
        <begin position="170"/>
        <end position="180"/>
    </location>
</feature>
<reference evidence="10 11" key="1">
    <citation type="journal article" date="2019" name="Nat. Ecol. Evol.">
        <title>Megaphylogeny resolves global patterns of mushroom evolution.</title>
        <authorList>
            <person name="Varga T."/>
            <person name="Krizsan K."/>
            <person name="Foldi C."/>
            <person name="Dima B."/>
            <person name="Sanchez-Garcia M."/>
            <person name="Sanchez-Ramirez S."/>
            <person name="Szollosi G.J."/>
            <person name="Szarkandi J.G."/>
            <person name="Papp V."/>
            <person name="Albert L."/>
            <person name="Andreopoulos W."/>
            <person name="Angelini C."/>
            <person name="Antonin V."/>
            <person name="Barry K.W."/>
            <person name="Bougher N.L."/>
            <person name="Buchanan P."/>
            <person name="Buyck B."/>
            <person name="Bense V."/>
            <person name="Catcheside P."/>
            <person name="Chovatia M."/>
            <person name="Cooper J."/>
            <person name="Damon W."/>
            <person name="Desjardin D."/>
            <person name="Finy P."/>
            <person name="Geml J."/>
            <person name="Haridas S."/>
            <person name="Hughes K."/>
            <person name="Justo A."/>
            <person name="Karasinski D."/>
            <person name="Kautmanova I."/>
            <person name="Kiss B."/>
            <person name="Kocsube S."/>
            <person name="Kotiranta H."/>
            <person name="LaButti K.M."/>
            <person name="Lechner B.E."/>
            <person name="Liimatainen K."/>
            <person name="Lipzen A."/>
            <person name="Lukacs Z."/>
            <person name="Mihaltcheva S."/>
            <person name="Morgado L.N."/>
            <person name="Niskanen T."/>
            <person name="Noordeloos M.E."/>
            <person name="Ohm R.A."/>
            <person name="Ortiz-Santana B."/>
            <person name="Ovrebo C."/>
            <person name="Racz N."/>
            <person name="Riley R."/>
            <person name="Savchenko A."/>
            <person name="Shiryaev A."/>
            <person name="Soop K."/>
            <person name="Spirin V."/>
            <person name="Szebenyi C."/>
            <person name="Tomsovsky M."/>
            <person name="Tulloss R.E."/>
            <person name="Uehling J."/>
            <person name="Grigoriev I.V."/>
            <person name="Vagvolgyi C."/>
            <person name="Papp T."/>
            <person name="Martin F.M."/>
            <person name="Miettinen O."/>
            <person name="Hibbett D.S."/>
            <person name="Nagy L.G."/>
        </authorList>
    </citation>
    <scope>NUCLEOTIDE SEQUENCE [LARGE SCALE GENOMIC DNA]</scope>
    <source>
        <strain evidence="10 11">CBS 962.96</strain>
    </source>
</reference>
<feature type="non-terminal residue" evidence="10">
    <location>
        <position position="1058"/>
    </location>
</feature>
<proteinExistence type="predicted"/>
<feature type="region of interest" description="Disordered" evidence="7">
    <location>
        <begin position="510"/>
        <end position="556"/>
    </location>
</feature>
<evidence type="ECO:0000259" key="9">
    <source>
        <dbReference type="SMART" id="SM00906"/>
    </source>
</evidence>
<evidence type="ECO:0000256" key="6">
    <source>
        <dbReference type="ARBA" id="ARBA00023242"/>
    </source>
</evidence>
<evidence type="ECO:0000313" key="11">
    <source>
        <dbReference type="Proteomes" id="UP000297245"/>
    </source>
</evidence>
<dbReference type="GO" id="GO:0000976">
    <property type="term" value="F:transcription cis-regulatory region binding"/>
    <property type="evidence" value="ECO:0007669"/>
    <property type="project" value="TreeGrafter"/>
</dbReference>
<dbReference type="OrthoDB" id="2595934at2759"/>
<feature type="compositionally biased region" description="Low complexity" evidence="7">
    <location>
        <begin position="669"/>
        <end position="680"/>
    </location>
</feature>
<dbReference type="PANTHER" id="PTHR31845:SF17">
    <property type="entry name" value="ZN(II)2CYS6 TRANSCRIPTION FACTOR (EUROFUNG)"/>
    <property type="match status" value="1"/>
</dbReference>
<feature type="compositionally biased region" description="Low complexity" evidence="7">
    <location>
        <begin position="786"/>
        <end position="807"/>
    </location>
</feature>
<feature type="region of interest" description="Disordered" evidence="7">
    <location>
        <begin position="1"/>
        <end position="46"/>
    </location>
</feature>
<feature type="compositionally biased region" description="Acidic residues" evidence="7">
    <location>
        <begin position="219"/>
        <end position="250"/>
    </location>
</feature>
<evidence type="ECO:0000256" key="8">
    <source>
        <dbReference type="SAM" id="Phobius"/>
    </source>
</evidence>
<dbReference type="InterPro" id="IPR036864">
    <property type="entry name" value="Zn2-C6_fun-type_DNA-bd_sf"/>
</dbReference>
<dbReference type="InterPro" id="IPR051089">
    <property type="entry name" value="prtT"/>
</dbReference>
<dbReference type="Proteomes" id="UP000297245">
    <property type="component" value="Unassembled WGS sequence"/>
</dbReference>
<dbReference type="PANTHER" id="PTHR31845">
    <property type="entry name" value="FINGER DOMAIN PROTEIN, PUTATIVE-RELATED"/>
    <property type="match status" value="1"/>
</dbReference>
<feature type="non-terminal residue" evidence="10">
    <location>
        <position position="1"/>
    </location>
</feature>
<feature type="compositionally biased region" description="Basic and acidic residues" evidence="7">
    <location>
        <begin position="601"/>
        <end position="612"/>
    </location>
</feature>
<dbReference type="InterPro" id="IPR007219">
    <property type="entry name" value="XnlR_reg_dom"/>
</dbReference>
<evidence type="ECO:0000256" key="4">
    <source>
        <dbReference type="ARBA" id="ARBA00023125"/>
    </source>
</evidence>
<organism evidence="10 11">
    <name type="scientific">Dendrothele bispora (strain CBS 962.96)</name>
    <dbReference type="NCBI Taxonomy" id="1314807"/>
    <lineage>
        <taxon>Eukaryota</taxon>
        <taxon>Fungi</taxon>
        <taxon>Dikarya</taxon>
        <taxon>Basidiomycota</taxon>
        <taxon>Agaricomycotina</taxon>
        <taxon>Agaricomycetes</taxon>
        <taxon>Agaricomycetidae</taxon>
        <taxon>Agaricales</taxon>
        <taxon>Agaricales incertae sedis</taxon>
        <taxon>Dendrothele</taxon>
    </lineage>
</organism>
<comment type="subcellular location">
    <subcellularLocation>
        <location evidence="1">Nucleus</location>
    </subcellularLocation>
</comment>
<dbReference type="GO" id="GO:0008270">
    <property type="term" value="F:zinc ion binding"/>
    <property type="evidence" value="ECO:0007669"/>
    <property type="project" value="InterPro"/>
</dbReference>
<protein>
    <recommendedName>
        <fullName evidence="9">Xylanolytic transcriptional activator regulatory domain-containing protein</fullName>
    </recommendedName>
</protein>
<evidence type="ECO:0000256" key="3">
    <source>
        <dbReference type="ARBA" id="ARBA00023015"/>
    </source>
</evidence>
<keyword evidence="6" id="KW-0539">Nucleus</keyword>
<feature type="region of interest" description="Disordered" evidence="7">
    <location>
        <begin position="786"/>
        <end position="835"/>
    </location>
</feature>
<evidence type="ECO:0000256" key="1">
    <source>
        <dbReference type="ARBA" id="ARBA00004123"/>
    </source>
</evidence>
<gene>
    <name evidence="10" type="ORF">K435DRAFT_785483</name>
</gene>
<keyword evidence="8" id="KW-0472">Membrane</keyword>
<dbReference type="CDD" id="cd00067">
    <property type="entry name" value="GAL4"/>
    <property type="match status" value="1"/>
</dbReference>
<feature type="domain" description="Xylanolytic transcriptional activator regulatory" evidence="9">
    <location>
        <begin position="562"/>
        <end position="677"/>
    </location>
</feature>
<evidence type="ECO:0000256" key="5">
    <source>
        <dbReference type="ARBA" id="ARBA00023163"/>
    </source>
</evidence>
<keyword evidence="8" id="KW-1133">Transmembrane helix</keyword>
<keyword evidence="2" id="KW-0479">Metal-binding</keyword>
<keyword evidence="3" id="KW-0805">Transcription regulation</keyword>
<name>A0A4V4HBR4_DENBC</name>
<evidence type="ECO:0000256" key="7">
    <source>
        <dbReference type="SAM" id="MobiDB-lite"/>
    </source>
</evidence>
<feature type="region of interest" description="Disordered" evidence="7">
    <location>
        <begin position="654"/>
        <end position="680"/>
    </location>
</feature>
<feature type="compositionally biased region" description="Low complexity" evidence="7">
    <location>
        <begin position="148"/>
        <end position="161"/>
    </location>
</feature>
<evidence type="ECO:0000256" key="2">
    <source>
        <dbReference type="ARBA" id="ARBA00022723"/>
    </source>
</evidence>
<feature type="compositionally biased region" description="Low complexity" evidence="7">
    <location>
        <begin position="822"/>
        <end position="835"/>
    </location>
</feature>
<keyword evidence="5" id="KW-0804">Transcription</keyword>
<dbReference type="GO" id="GO:0006351">
    <property type="term" value="P:DNA-templated transcription"/>
    <property type="evidence" value="ECO:0007669"/>
    <property type="project" value="InterPro"/>
</dbReference>
<feature type="transmembrane region" description="Helical" evidence="8">
    <location>
        <begin position="905"/>
        <end position="923"/>
    </location>
</feature>
<dbReference type="GO" id="GO:0000981">
    <property type="term" value="F:DNA-binding transcription factor activity, RNA polymerase II-specific"/>
    <property type="evidence" value="ECO:0007669"/>
    <property type="project" value="InterPro"/>
</dbReference>